<reference evidence="6 7" key="1">
    <citation type="submission" date="2017-12" db="EMBL/GenBank/DDBJ databases">
        <title>Hemimetabolous genomes reveal molecular basis of termite eusociality.</title>
        <authorList>
            <person name="Harrison M.C."/>
            <person name="Jongepier E."/>
            <person name="Robertson H.M."/>
            <person name="Arning N."/>
            <person name="Bitard-Feildel T."/>
            <person name="Chao H."/>
            <person name="Childers C.P."/>
            <person name="Dinh H."/>
            <person name="Doddapaneni H."/>
            <person name="Dugan S."/>
            <person name="Gowin J."/>
            <person name="Greiner C."/>
            <person name="Han Y."/>
            <person name="Hu H."/>
            <person name="Hughes D.S.T."/>
            <person name="Huylmans A.-K."/>
            <person name="Kemena C."/>
            <person name="Kremer L.P.M."/>
            <person name="Lee S.L."/>
            <person name="Lopez-Ezquerra A."/>
            <person name="Mallet L."/>
            <person name="Monroy-Kuhn J.M."/>
            <person name="Moser A."/>
            <person name="Murali S.C."/>
            <person name="Muzny D.M."/>
            <person name="Otani S."/>
            <person name="Piulachs M.-D."/>
            <person name="Poelchau M."/>
            <person name="Qu J."/>
            <person name="Schaub F."/>
            <person name="Wada-Katsumata A."/>
            <person name="Worley K.C."/>
            <person name="Xie Q."/>
            <person name="Ylla G."/>
            <person name="Poulsen M."/>
            <person name="Gibbs R.A."/>
            <person name="Schal C."/>
            <person name="Richards S."/>
            <person name="Belles X."/>
            <person name="Korb J."/>
            <person name="Bornberg-Bauer E."/>
        </authorList>
    </citation>
    <scope>NUCLEOTIDE SEQUENCE [LARGE SCALE GENOMIC DNA]</scope>
    <source>
        <tissue evidence="6">Whole body</tissue>
    </source>
</reference>
<dbReference type="PROSITE" id="PS00375">
    <property type="entry name" value="UDPGT"/>
    <property type="match status" value="1"/>
</dbReference>
<evidence type="ECO:0000313" key="7">
    <source>
        <dbReference type="Proteomes" id="UP000235965"/>
    </source>
</evidence>
<dbReference type="CDD" id="cd03784">
    <property type="entry name" value="GT1_Gtf-like"/>
    <property type="match status" value="1"/>
</dbReference>
<evidence type="ECO:0000256" key="1">
    <source>
        <dbReference type="ARBA" id="ARBA00009995"/>
    </source>
</evidence>
<evidence type="ECO:0000256" key="2">
    <source>
        <dbReference type="ARBA" id="ARBA00022676"/>
    </source>
</evidence>
<evidence type="ECO:0000256" key="4">
    <source>
        <dbReference type="RuleBase" id="RU003718"/>
    </source>
</evidence>
<sequence>MACENQLSVHNPVSCKTPKTEDTNLAMDHSLVWIFLLGAVYWARGARILGIFPTPSISHQLPFQTIMKALAARGHEITVISTDPLKTPVPNYTDVDLSFSYEHFHASLDFTTMDQSTAYELVGRMVPVMNKVLEKQFSSSQLQEFIRSNATKYDLVFLEAFLYQSYHGLIHLVGSPPVIGILSLECLWTVGNVMGNPSNPAFVPEILLSYGNRMTIYERLQNMLFWLWIRYKIYTEWVPEQEAIMRRFFGLSPPPVIDAEKNISLLMLSSNWVFNYPIPLMPTVVTFHSLHIKSTNDTLPKDLQTFLDEAEYGVIYFSLGSNVRSDRMPQEKRHAFLSAFSELPQRILWKWESDNLPGQPPNVKLGKWFPQQDILAHPNIKLFITQCGLQSFQEAVYHGVPMLGIPFIADQKYNAKKIVTEEIGLQLLFHELTKETLLTTIKEMINNSKYRDNIKRISAISKDEPESSLDRAVWWAEYTIRHKGTKHLRSSAPDLAWYQYLLLDIVALIFFVFAITICILYLSLKNVYMYITGNPYKVKSKHD</sequence>
<evidence type="ECO:0000313" key="6">
    <source>
        <dbReference type="EMBL" id="PNF32276.1"/>
    </source>
</evidence>
<dbReference type="Pfam" id="PF00201">
    <property type="entry name" value="UDPGT"/>
    <property type="match status" value="1"/>
</dbReference>
<organism evidence="6 7">
    <name type="scientific">Cryptotermes secundus</name>
    <dbReference type="NCBI Taxonomy" id="105785"/>
    <lineage>
        <taxon>Eukaryota</taxon>
        <taxon>Metazoa</taxon>
        <taxon>Ecdysozoa</taxon>
        <taxon>Arthropoda</taxon>
        <taxon>Hexapoda</taxon>
        <taxon>Insecta</taxon>
        <taxon>Pterygota</taxon>
        <taxon>Neoptera</taxon>
        <taxon>Polyneoptera</taxon>
        <taxon>Dictyoptera</taxon>
        <taxon>Blattodea</taxon>
        <taxon>Blattoidea</taxon>
        <taxon>Termitoidae</taxon>
        <taxon>Kalotermitidae</taxon>
        <taxon>Cryptotermitinae</taxon>
        <taxon>Cryptotermes</taxon>
    </lineage>
</organism>
<dbReference type="Proteomes" id="UP000235965">
    <property type="component" value="Unassembled WGS sequence"/>
</dbReference>
<comment type="caution">
    <text evidence="6">The sequence shown here is derived from an EMBL/GenBank/DDBJ whole genome shotgun (WGS) entry which is preliminary data.</text>
</comment>
<dbReference type="EMBL" id="NEVH01010505">
    <property type="protein sequence ID" value="PNF32277.1"/>
    <property type="molecule type" value="Genomic_DNA"/>
</dbReference>
<dbReference type="GO" id="GO:0008194">
    <property type="term" value="F:UDP-glycosyltransferase activity"/>
    <property type="evidence" value="ECO:0007669"/>
    <property type="project" value="InterPro"/>
</dbReference>
<proteinExistence type="inferred from homology"/>
<dbReference type="InterPro" id="IPR002213">
    <property type="entry name" value="UDP_glucos_trans"/>
</dbReference>
<dbReference type="EMBL" id="NEVH01010505">
    <property type="protein sequence ID" value="PNF32276.1"/>
    <property type="molecule type" value="Genomic_DNA"/>
</dbReference>
<dbReference type="SMR" id="A0A2J7QUL6"/>
<evidence type="ECO:0000256" key="5">
    <source>
        <dbReference type="SAM" id="Phobius"/>
    </source>
</evidence>
<dbReference type="FunFam" id="3.40.50.2000:FF:000050">
    <property type="entry name" value="UDP-glucuronosyltransferase"/>
    <property type="match status" value="1"/>
</dbReference>
<dbReference type="InterPro" id="IPR035595">
    <property type="entry name" value="UDP_glycos_trans_CS"/>
</dbReference>
<evidence type="ECO:0000256" key="3">
    <source>
        <dbReference type="ARBA" id="ARBA00022679"/>
    </source>
</evidence>
<dbReference type="EMBL" id="NEVH01010505">
    <property type="protein sequence ID" value="PNF32275.1"/>
    <property type="molecule type" value="Genomic_DNA"/>
</dbReference>
<keyword evidence="3 4" id="KW-0808">Transferase</keyword>
<comment type="similarity">
    <text evidence="1 4">Belongs to the UDP-glycosyltransferase family.</text>
</comment>
<keyword evidence="7" id="KW-1185">Reference proteome</keyword>
<dbReference type="PANTHER" id="PTHR48043">
    <property type="entry name" value="EG:EG0003.4 PROTEIN-RELATED"/>
    <property type="match status" value="1"/>
</dbReference>
<accession>A0A2J7QUL6</accession>
<keyword evidence="5" id="KW-0812">Transmembrane</keyword>
<dbReference type="SUPFAM" id="SSF53756">
    <property type="entry name" value="UDP-Glycosyltransferase/glycogen phosphorylase"/>
    <property type="match status" value="1"/>
</dbReference>
<dbReference type="OrthoDB" id="5835829at2759"/>
<feature type="transmembrane region" description="Helical" evidence="5">
    <location>
        <begin position="497"/>
        <end position="522"/>
    </location>
</feature>
<dbReference type="InParanoid" id="A0A2J7QUL6"/>
<keyword evidence="5" id="KW-1133">Transmembrane helix</keyword>
<dbReference type="PANTHER" id="PTHR48043:SF159">
    <property type="entry name" value="EG:EG0003.4 PROTEIN-RELATED"/>
    <property type="match status" value="1"/>
</dbReference>
<name>A0A2J7QUL6_9NEOP</name>
<dbReference type="Gene3D" id="3.40.50.2000">
    <property type="entry name" value="Glycogen Phosphorylase B"/>
    <property type="match status" value="2"/>
</dbReference>
<gene>
    <name evidence="6" type="primary">Ugt2b15_2</name>
    <name evidence="6" type="ORF">B7P43_G16949</name>
</gene>
<keyword evidence="2 4" id="KW-0328">Glycosyltransferase</keyword>
<dbReference type="AlphaFoldDB" id="A0A2J7QUL6"/>
<keyword evidence="5" id="KW-0472">Membrane</keyword>
<dbReference type="InterPro" id="IPR050271">
    <property type="entry name" value="UDP-glycosyltransferase"/>
</dbReference>
<dbReference type="STRING" id="105785.A0A2J7QUL6"/>
<protein>
    <submittedName>
        <fullName evidence="6">UDP-glucuronosyltransferase 2B15</fullName>
    </submittedName>
</protein>